<evidence type="ECO:0000256" key="2">
    <source>
        <dbReference type="SAM" id="Phobius"/>
    </source>
</evidence>
<dbReference type="SUPFAM" id="SSF103473">
    <property type="entry name" value="MFS general substrate transporter"/>
    <property type="match status" value="1"/>
</dbReference>
<feature type="transmembrane region" description="Helical" evidence="2">
    <location>
        <begin position="109"/>
        <end position="134"/>
    </location>
</feature>
<name>A0A210QQJ7_MIZYE</name>
<dbReference type="InterPro" id="IPR011701">
    <property type="entry name" value="MFS"/>
</dbReference>
<feature type="transmembrane region" description="Helical" evidence="2">
    <location>
        <begin position="395"/>
        <end position="413"/>
    </location>
</feature>
<feature type="transmembrane region" description="Helical" evidence="2">
    <location>
        <begin position="239"/>
        <end position="262"/>
    </location>
</feature>
<dbReference type="Pfam" id="PF07690">
    <property type="entry name" value="MFS_1"/>
    <property type="match status" value="1"/>
</dbReference>
<feature type="domain" description="Major facilitator superfamily (MFS) profile" evidence="3">
    <location>
        <begin position="16"/>
        <end position="419"/>
    </location>
</feature>
<feature type="transmembrane region" description="Helical" evidence="2">
    <location>
        <begin position="274"/>
        <end position="294"/>
    </location>
</feature>
<feature type="transmembrane region" description="Helical" evidence="2">
    <location>
        <begin position="56"/>
        <end position="78"/>
    </location>
</feature>
<dbReference type="GO" id="GO:0022857">
    <property type="term" value="F:transmembrane transporter activity"/>
    <property type="evidence" value="ECO:0007669"/>
    <property type="project" value="InterPro"/>
</dbReference>
<feature type="transmembrane region" description="Helical" evidence="2">
    <location>
        <begin position="141"/>
        <end position="162"/>
    </location>
</feature>
<dbReference type="PANTHER" id="PTHR11360:SF284">
    <property type="entry name" value="EG:103B4.3 PROTEIN-RELATED"/>
    <property type="match status" value="1"/>
</dbReference>
<reference evidence="4 5" key="1">
    <citation type="journal article" date="2017" name="Nat. Ecol. Evol.">
        <title>Scallop genome provides insights into evolution of bilaterian karyotype and development.</title>
        <authorList>
            <person name="Wang S."/>
            <person name="Zhang J."/>
            <person name="Jiao W."/>
            <person name="Li J."/>
            <person name="Xun X."/>
            <person name="Sun Y."/>
            <person name="Guo X."/>
            <person name="Huan P."/>
            <person name="Dong B."/>
            <person name="Zhang L."/>
            <person name="Hu X."/>
            <person name="Sun X."/>
            <person name="Wang J."/>
            <person name="Zhao C."/>
            <person name="Wang Y."/>
            <person name="Wang D."/>
            <person name="Huang X."/>
            <person name="Wang R."/>
            <person name="Lv J."/>
            <person name="Li Y."/>
            <person name="Zhang Z."/>
            <person name="Liu B."/>
            <person name="Lu W."/>
            <person name="Hui Y."/>
            <person name="Liang J."/>
            <person name="Zhou Z."/>
            <person name="Hou R."/>
            <person name="Li X."/>
            <person name="Liu Y."/>
            <person name="Li H."/>
            <person name="Ning X."/>
            <person name="Lin Y."/>
            <person name="Zhao L."/>
            <person name="Xing Q."/>
            <person name="Dou J."/>
            <person name="Li Y."/>
            <person name="Mao J."/>
            <person name="Guo H."/>
            <person name="Dou H."/>
            <person name="Li T."/>
            <person name="Mu C."/>
            <person name="Jiang W."/>
            <person name="Fu Q."/>
            <person name="Fu X."/>
            <person name="Miao Y."/>
            <person name="Liu J."/>
            <person name="Yu Q."/>
            <person name="Li R."/>
            <person name="Liao H."/>
            <person name="Li X."/>
            <person name="Kong Y."/>
            <person name="Jiang Z."/>
            <person name="Chourrout D."/>
            <person name="Li R."/>
            <person name="Bao Z."/>
        </authorList>
    </citation>
    <scope>NUCLEOTIDE SEQUENCE [LARGE SCALE GENOMIC DNA]</scope>
    <source>
        <strain evidence="4 5">PY_sf001</strain>
    </source>
</reference>
<dbReference type="PANTHER" id="PTHR11360">
    <property type="entry name" value="MONOCARBOXYLATE TRANSPORTER"/>
    <property type="match status" value="1"/>
</dbReference>
<sequence>MHGLSFSNQNAIIGEKLIMKTACTSLYMMQSGVTKSFGILYTELLVTYDAGAGNTAWIGSLQTFLYFSMGPIANYLAVRFSFRTVVMTGGLLMSTGYLVSAFVPRIEWMFLTIGVISGFGGGLLYSPCTTLVSFYFEKRRALANGVVLSGSGIGSFLFPYFFRYAIDTFGFHGAMFLISAVVLHMCVAGALIRQPHQLAKRKRLSDDEPEVNANQTKQRLFKRKKKPIVDFSLLRIPRLAMYVISLTINIFAYSSSFVVFPAYMQSIGLEGHEITIALSMVGATEVFARSFFGWLADLKIFEKKTIMIISAAASGTSAIFIPFLRNFPAMIAYGCVLGIFPGAFWSLMAVAMLDCVKLDRLPSAMGLLTMFLSLGLVLGQPSMGWIDDATGSWDMSFRVMGVCYYISGVVLLLEPLIEKIWCSDPDEIDNHHELPKEEQIKMLTNDENDAKSSGDISDHFHNGTMLSDTSFKANASNSKVTVSNNQLEKTAPIVTLMDV</sequence>
<comment type="subcellular location">
    <subcellularLocation>
        <location evidence="1">Membrane</location>
        <topology evidence="1">Multi-pass membrane protein</topology>
    </subcellularLocation>
</comment>
<dbReference type="AlphaFoldDB" id="A0A210QQJ7"/>
<protein>
    <submittedName>
        <fullName evidence="4">Monocarboxylate transporter 12</fullName>
    </submittedName>
</protein>
<feature type="transmembrane region" description="Helical" evidence="2">
    <location>
        <begin position="365"/>
        <end position="383"/>
    </location>
</feature>
<accession>A0A210QQJ7</accession>
<dbReference type="InterPro" id="IPR050327">
    <property type="entry name" value="Proton-linked_MCT"/>
</dbReference>
<feature type="transmembrane region" description="Helical" evidence="2">
    <location>
        <begin position="330"/>
        <end position="353"/>
    </location>
</feature>
<feature type="transmembrane region" description="Helical" evidence="2">
    <location>
        <begin position="85"/>
        <end position="103"/>
    </location>
</feature>
<keyword evidence="2" id="KW-1133">Transmembrane helix</keyword>
<dbReference type="InterPro" id="IPR020846">
    <property type="entry name" value="MFS_dom"/>
</dbReference>
<keyword evidence="5" id="KW-1185">Reference proteome</keyword>
<keyword evidence="2" id="KW-0472">Membrane</keyword>
<evidence type="ECO:0000313" key="4">
    <source>
        <dbReference type="EMBL" id="OWF51010.1"/>
    </source>
</evidence>
<evidence type="ECO:0000313" key="5">
    <source>
        <dbReference type="Proteomes" id="UP000242188"/>
    </source>
</evidence>
<dbReference type="InterPro" id="IPR036259">
    <property type="entry name" value="MFS_trans_sf"/>
</dbReference>
<gene>
    <name evidence="4" type="ORF">KP79_PYT19607</name>
</gene>
<dbReference type="PROSITE" id="PS50850">
    <property type="entry name" value="MFS"/>
    <property type="match status" value="1"/>
</dbReference>
<dbReference type="GO" id="GO:0016020">
    <property type="term" value="C:membrane"/>
    <property type="evidence" value="ECO:0007669"/>
    <property type="project" value="UniProtKB-SubCell"/>
</dbReference>
<dbReference type="OrthoDB" id="6509908at2759"/>
<keyword evidence="2" id="KW-0812">Transmembrane</keyword>
<evidence type="ECO:0000256" key="1">
    <source>
        <dbReference type="ARBA" id="ARBA00004141"/>
    </source>
</evidence>
<dbReference type="EMBL" id="NEDP02002403">
    <property type="protein sequence ID" value="OWF51010.1"/>
    <property type="molecule type" value="Genomic_DNA"/>
</dbReference>
<dbReference type="Gene3D" id="1.20.1250.20">
    <property type="entry name" value="MFS general substrate transporter like domains"/>
    <property type="match status" value="2"/>
</dbReference>
<feature type="transmembrane region" description="Helical" evidence="2">
    <location>
        <begin position="306"/>
        <end position="324"/>
    </location>
</feature>
<comment type="caution">
    <text evidence="4">The sequence shown here is derived from an EMBL/GenBank/DDBJ whole genome shotgun (WGS) entry which is preliminary data.</text>
</comment>
<dbReference type="Proteomes" id="UP000242188">
    <property type="component" value="Unassembled WGS sequence"/>
</dbReference>
<evidence type="ECO:0000259" key="3">
    <source>
        <dbReference type="PROSITE" id="PS50850"/>
    </source>
</evidence>
<feature type="transmembrane region" description="Helical" evidence="2">
    <location>
        <begin position="174"/>
        <end position="192"/>
    </location>
</feature>
<proteinExistence type="predicted"/>
<dbReference type="CDD" id="cd17352">
    <property type="entry name" value="MFS_MCT_SLC16"/>
    <property type="match status" value="1"/>
</dbReference>
<organism evidence="4 5">
    <name type="scientific">Mizuhopecten yessoensis</name>
    <name type="common">Japanese scallop</name>
    <name type="synonym">Patinopecten yessoensis</name>
    <dbReference type="NCBI Taxonomy" id="6573"/>
    <lineage>
        <taxon>Eukaryota</taxon>
        <taxon>Metazoa</taxon>
        <taxon>Spiralia</taxon>
        <taxon>Lophotrochozoa</taxon>
        <taxon>Mollusca</taxon>
        <taxon>Bivalvia</taxon>
        <taxon>Autobranchia</taxon>
        <taxon>Pteriomorphia</taxon>
        <taxon>Pectinida</taxon>
        <taxon>Pectinoidea</taxon>
        <taxon>Pectinidae</taxon>
        <taxon>Mizuhopecten</taxon>
    </lineage>
</organism>